<comment type="caution">
    <text evidence="1">The sequence shown here is derived from an EMBL/GenBank/DDBJ whole genome shotgun (WGS) entry which is preliminary data.</text>
</comment>
<proteinExistence type="predicted"/>
<evidence type="ECO:0000313" key="2">
    <source>
        <dbReference type="Proteomes" id="UP001163603"/>
    </source>
</evidence>
<sequence>METRRRNSAPASLEHTIVDVAPLEQNMNQIDTSAGSGPSSRSEQVMNSETSPRTDSLYSSENMNMIKWPPIVDLLSERRDNHRLLLALRKAALEGNVAEDIIGLMRHNRKLLRAAITEEHETVIHLAAGAKQTQFVEEAIKLIEEEQKDYLKFQNKKCNTAFCYAAMAGSKEIAQAMLKKDQSLLTIRGGLALKLLEDDQENELAGASYKVGETTMTALHRLAQTPLHLLDQTIKDEETGLDLSDQAVKLVENLWEKILKKDENERTIFHIAIIHRHTNVFDQIYEIGFNKQIVASYKDFEENSILHLAAKYPDTKQASSVPGAAFEMQQELIIFKEVELLVQPSHREMKNRKDQTPRELFTIEHANLLRKGEEWMRNTATQCMLVATIIATVVFAAIFSVPGGNNDEAGIPTHWRSAVFRMFAVKRVPLIITTSVGVWALNSLHIYSNHDASFRLKLFLGL</sequence>
<keyword evidence="2" id="KW-1185">Reference proteome</keyword>
<accession>A0ACC0X9Z5</accession>
<protein>
    <submittedName>
        <fullName evidence="1">Uncharacterized protein</fullName>
    </submittedName>
</protein>
<dbReference type="EMBL" id="CM047748">
    <property type="protein sequence ID" value="KAJ0013845.1"/>
    <property type="molecule type" value="Genomic_DNA"/>
</dbReference>
<reference evidence="2" key="1">
    <citation type="journal article" date="2023" name="G3 (Bethesda)">
        <title>Genome assembly and association tests identify interacting loci associated with vigor, precocity, and sex in interspecific pistachio rootstocks.</title>
        <authorList>
            <person name="Palmer W."/>
            <person name="Jacygrad E."/>
            <person name="Sagayaradj S."/>
            <person name="Cavanaugh K."/>
            <person name="Han R."/>
            <person name="Bertier L."/>
            <person name="Beede B."/>
            <person name="Kafkas S."/>
            <person name="Golino D."/>
            <person name="Preece J."/>
            <person name="Michelmore R."/>
        </authorList>
    </citation>
    <scope>NUCLEOTIDE SEQUENCE [LARGE SCALE GENOMIC DNA]</scope>
</reference>
<dbReference type="Proteomes" id="UP001163603">
    <property type="component" value="Chromosome 13"/>
</dbReference>
<organism evidence="1 2">
    <name type="scientific">Pistacia integerrima</name>
    <dbReference type="NCBI Taxonomy" id="434235"/>
    <lineage>
        <taxon>Eukaryota</taxon>
        <taxon>Viridiplantae</taxon>
        <taxon>Streptophyta</taxon>
        <taxon>Embryophyta</taxon>
        <taxon>Tracheophyta</taxon>
        <taxon>Spermatophyta</taxon>
        <taxon>Magnoliopsida</taxon>
        <taxon>eudicotyledons</taxon>
        <taxon>Gunneridae</taxon>
        <taxon>Pentapetalae</taxon>
        <taxon>rosids</taxon>
        <taxon>malvids</taxon>
        <taxon>Sapindales</taxon>
        <taxon>Anacardiaceae</taxon>
        <taxon>Pistacia</taxon>
    </lineage>
</organism>
<gene>
    <name evidence="1" type="ORF">Pint_21542</name>
</gene>
<name>A0ACC0X9Z5_9ROSI</name>
<evidence type="ECO:0000313" key="1">
    <source>
        <dbReference type="EMBL" id="KAJ0013845.1"/>
    </source>
</evidence>